<dbReference type="SMART" id="SM00073">
    <property type="entry name" value="HPT"/>
    <property type="match status" value="1"/>
</dbReference>
<dbReference type="InterPro" id="IPR036890">
    <property type="entry name" value="HATPase_C_sf"/>
</dbReference>
<dbReference type="SUPFAM" id="SSF160246">
    <property type="entry name" value="EspE N-terminal domain-like"/>
    <property type="match status" value="1"/>
</dbReference>
<sequence length="870" mass="92711">MEGFEEIVREFLVESYENLDQLDRDLVALEQEPGSRDLLQSIFRTIHTIKGTSGFLAFNKLEALTHAGEGLLAKLRDGGLEFTRERADGLLELVDAVRTILAAIETTGTEGDGDYTALTAKLSALQELPAEDAAGKTQSAAHPAHAADSVITDSPADPGRSEAAAAAPAGAETPTPAATPPADVPAPAGAGNPDQPPEATPAKARGRRPPKLPAVKPEEPRVPLLGEVLKEQAAVDDADLAVARLEQELGDTRPIGEILVEHGQVTSEQVRAALAAQAEAKASTTPHTVAETSLRVDVTLLDTLMRLVGELVLTRNQIVATAATQSDSVIARAAQRLNLLVTELQEGVMKTRMQPIDTVFSKLPRVVRDLGLACGKQVRLEIEGRDTELDKTILEAIKDPLVHAVRNAIDHGIEAPEVRRERGKPTEGRLVLRAYHEGGQVNIEITDDGAGIDPQRVAERAIQAGFDAEHVRRMSQRELINLIFVPGLSTAETVTNVSGRGVGMDVVRANVERIGGTVDVTSELGVGTTLRIKIPLTLAIIPALTVECRGERYAIPQVNLDELVSLEGDQASRGVEFLSDAPVFRLRGNLIPLVWLDHILGLGRPPRPGDPLPEIVSIVVLQAEGRRFGLVVDRILNTEEIVVKPLSRKLKEIGAYAGATIMGDGRVCLILDVRALARRAHVVQDADHHAATESADDAAHRVGGPEALLVVAVGHRRIGIPLSMVTRLEEIDAAQIEHVGRRPVVQYRGHYLPLARLSDLLGEPASDGERLTVVVYTQGRRSVGLVVDTVIDIGAETPGSRGDLTAPGVTGVVVVDGRVTELLDMEEAIRAADPQFFEAVAASDAADVSAYDDYDTALAGAGEGAAGGDR</sequence>
<dbReference type="InterPro" id="IPR051315">
    <property type="entry name" value="Bact_Chemotaxis_CheA"/>
</dbReference>
<feature type="domain" description="CheW-like" evidence="11">
    <location>
        <begin position="705"/>
        <end position="834"/>
    </location>
</feature>
<dbReference type="eggNOG" id="COG0643">
    <property type="taxonomic scope" value="Bacteria"/>
</dbReference>
<evidence type="ECO:0000259" key="11">
    <source>
        <dbReference type="PROSITE" id="PS50851"/>
    </source>
</evidence>
<dbReference type="Pfam" id="PF02895">
    <property type="entry name" value="H-kinase_dim"/>
    <property type="match status" value="1"/>
</dbReference>
<dbReference type="SUPFAM" id="SSF50341">
    <property type="entry name" value="CheW-like"/>
    <property type="match status" value="2"/>
</dbReference>
<dbReference type="Pfam" id="PF01627">
    <property type="entry name" value="Hpt"/>
    <property type="match status" value="1"/>
</dbReference>
<dbReference type="PANTHER" id="PTHR43395">
    <property type="entry name" value="SENSOR HISTIDINE KINASE CHEA"/>
    <property type="match status" value="1"/>
</dbReference>
<proteinExistence type="predicted"/>
<dbReference type="PRINTS" id="PR00344">
    <property type="entry name" value="BCTRLSENSOR"/>
</dbReference>
<dbReference type="InterPro" id="IPR002545">
    <property type="entry name" value="CheW-lke_dom"/>
</dbReference>
<protein>
    <recommendedName>
        <fullName evidence="3">histidine kinase</fullName>
        <ecNumber evidence="3">2.7.13.3</ecNumber>
    </recommendedName>
</protein>
<feature type="domain" description="CheW-like" evidence="11">
    <location>
        <begin position="540"/>
        <end position="682"/>
    </location>
</feature>
<feature type="region of interest" description="Disordered" evidence="9">
    <location>
        <begin position="132"/>
        <end position="219"/>
    </location>
</feature>
<evidence type="ECO:0000313" key="13">
    <source>
        <dbReference type="EMBL" id="ABK53565.1"/>
    </source>
</evidence>
<dbReference type="GO" id="GO:0006935">
    <property type="term" value="P:chemotaxis"/>
    <property type="evidence" value="ECO:0007669"/>
    <property type="project" value="InterPro"/>
</dbReference>
<dbReference type="Gene3D" id="1.10.287.560">
    <property type="entry name" value="Histidine kinase CheA-like, homodimeric domain"/>
    <property type="match status" value="1"/>
</dbReference>
<dbReference type="EMBL" id="CP000481">
    <property type="protein sequence ID" value="ABK53565.1"/>
    <property type="molecule type" value="Genomic_DNA"/>
</dbReference>
<dbReference type="HOGENOM" id="CLU_000650_5_2_11"/>
<evidence type="ECO:0000256" key="7">
    <source>
        <dbReference type="ARBA" id="ARBA00023012"/>
    </source>
</evidence>
<feature type="modified residue" description="Phosphohistidine" evidence="8">
    <location>
        <position position="47"/>
    </location>
</feature>
<evidence type="ECO:0000256" key="8">
    <source>
        <dbReference type="PROSITE-ProRule" id="PRU00110"/>
    </source>
</evidence>
<dbReference type="InterPro" id="IPR036641">
    <property type="entry name" value="HPT_dom_sf"/>
</dbReference>
<dbReference type="GO" id="GO:0000155">
    <property type="term" value="F:phosphorelay sensor kinase activity"/>
    <property type="evidence" value="ECO:0007669"/>
    <property type="project" value="InterPro"/>
</dbReference>
<evidence type="ECO:0000256" key="9">
    <source>
        <dbReference type="SAM" id="MobiDB-lite"/>
    </source>
</evidence>
<evidence type="ECO:0000256" key="2">
    <source>
        <dbReference type="ARBA" id="ARBA00004236"/>
    </source>
</evidence>
<dbReference type="PROSITE" id="PS50851">
    <property type="entry name" value="CHEW"/>
    <property type="match status" value="2"/>
</dbReference>
<dbReference type="Proteomes" id="UP000008221">
    <property type="component" value="Chromosome"/>
</dbReference>
<gene>
    <name evidence="13" type="ordered locus">Acel_1793</name>
</gene>
<evidence type="ECO:0000313" key="14">
    <source>
        <dbReference type="Proteomes" id="UP000008221"/>
    </source>
</evidence>
<evidence type="ECO:0000256" key="6">
    <source>
        <dbReference type="ARBA" id="ARBA00022777"/>
    </source>
</evidence>
<dbReference type="SUPFAM" id="SSF55874">
    <property type="entry name" value="ATPase domain of HSP90 chaperone/DNA topoisomerase II/histidine kinase"/>
    <property type="match status" value="1"/>
</dbReference>
<dbReference type="InterPro" id="IPR005467">
    <property type="entry name" value="His_kinase_dom"/>
</dbReference>
<keyword evidence="6 13" id="KW-0418">Kinase</keyword>
<accession>A0LVV5</accession>
<evidence type="ECO:0000256" key="5">
    <source>
        <dbReference type="ARBA" id="ARBA00022679"/>
    </source>
</evidence>
<dbReference type="FunFam" id="3.30.565.10:FF:000016">
    <property type="entry name" value="Chemotaxis protein CheA, putative"/>
    <property type="match status" value="1"/>
</dbReference>
<reference evidence="13 14" key="1">
    <citation type="journal article" date="2009" name="Genome Res.">
        <title>Complete genome of the cellulolytic thermophile Acidothermus cellulolyticus 11B provides insights into its ecophysiological and evolutionary adaptations.</title>
        <authorList>
            <person name="Barabote R.D."/>
            <person name="Xie G."/>
            <person name="Leu D.H."/>
            <person name="Normand P."/>
            <person name="Necsulea A."/>
            <person name="Daubin V."/>
            <person name="Medigue C."/>
            <person name="Adney W.S."/>
            <person name="Xu X.C."/>
            <person name="Lapidus A."/>
            <person name="Parales R.E."/>
            <person name="Detter C."/>
            <person name="Pujic P."/>
            <person name="Bruce D."/>
            <person name="Lavire C."/>
            <person name="Challacombe J.F."/>
            <person name="Brettin T.S."/>
            <person name="Berry A.M."/>
        </authorList>
    </citation>
    <scope>NUCLEOTIDE SEQUENCE [LARGE SCALE GENOMIC DNA]</scope>
    <source>
        <strain evidence="14">ATCC 43068 / DSM 8971 / 11B</strain>
    </source>
</reference>
<dbReference type="InParanoid" id="A0LVV5"/>
<dbReference type="SUPFAM" id="SSF47226">
    <property type="entry name" value="Histidine-containing phosphotransfer domain, HPT domain"/>
    <property type="match status" value="1"/>
</dbReference>
<evidence type="ECO:0000256" key="4">
    <source>
        <dbReference type="ARBA" id="ARBA00022553"/>
    </source>
</evidence>
<dbReference type="Gene3D" id="3.30.565.10">
    <property type="entry name" value="Histidine kinase-like ATPase, C-terminal domain"/>
    <property type="match status" value="1"/>
</dbReference>
<organism evidence="13 14">
    <name type="scientific">Acidothermus cellulolyticus (strain ATCC 43068 / DSM 8971 / 11B)</name>
    <dbReference type="NCBI Taxonomy" id="351607"/>
    <lineage>
        <taxon>Bacteria</taxon>
        <taxon>Bacillati</taxon>
        <taxon>Actinomycetota</taxon>
        <taxon>Actinomycetes</taxon>
        <taxon>Acidothermales</taxon>
        <taxon>Acidothermaceae</taxon>
        <taxon>Acidothermus</taxon>
    </lineage>
</organism>
<feature type="compositionally biased region" description="Low complexity" evidence="9">
    <location>
        <begin position="155"/>
        <end position="176"/>
    </location>
</feature>
<dbReference type="OrthoDB" id="9803176at2"/>
<dbReference type="InterPro" id="IPR036061">
    <property type="entry name" value="CheW-like_dom_sf"/>
</dbReference>
<dbReference type="GO" id="GO:0005737">
    <property type="term" value="C:cytoplasm"/>
    <property type="evidence" value="ECO:0007669"/>
    <property type="project" value="InterPro"/>
</dbReference>
<dbReference type="eggNOG" id="COG3170">
    <property type="taxonomic scope" value="Bacteria"/>
</dbReference>
<dbReference type="SUPFAM" id="SSF47384">
    <property type="entry name" value="Homodimeric domain of signal transducing histidine kinase"/>
    <property type="match status" value="1"/>
</dbReference>
<evidence type="ECO:0000259" key="10">
    <source>
        <dbReference type="PROSITE" id="PS50109"/>
    </source>
</evidence>
<dbReference type="SMART" id="SM00387">
    <property type="entry name" value="HATPase_c"/>
    <property type="match status" value="1"/>
</dbReference>
<name>A0LVV5_ACIC1</name>
<dbReference type="CDD" id="cd16916">
    <property type="entry name" value="HATPase_CheA-like"/>
    <property type="match status" value="1"/>
</dbReference>
<comment type="subcellular location">
    <subcellularLocation>
        <location evidence="2">Cell membrane</location>
    </subcellularLocation>
</comment>
<dbReference type="GO" id="GO:0005886">
    <property type="term" value="C:plasma membrane"/>
    <property type="evidence" value="ECO:0007669"/>
    <property type="project" value="UniProtKB-SubCell"/>
</dbReference>
<dbReference type="KEGG" id="ace:Acel_1793"/>
<dbReference type="InterPro" id="IPR008207">
    <property type="entry name" value="Sig_transdc_His_kin_Hpt_dom"/>
</dbReference>
<keyword evidence="4 8" id="KW-0597">Phosphoprotein</keyword>
<evidence type="ECO:0000256" key="3">
    <source>
        <dbReference type="ARBA" id="ARBA00012438"/>
    </source>
</evidence>
<dbReference type="InterPro" id="IPR004358">
    <property type="entry name" value="Sig_transdc_His_kin-like_C"/>
</dbReference>
<dbReference type="PROSITE" id="PS50109">
    <property type="entry name" value="HIS_KIN"/>
    <property type="match status" value="1"/>
</dbReference>
<dbReference type="InterPro" id="IPR036097">
    <property type="entry name" value="HisK_dim/P_sf"/>
</dbReference>
<dbReference type="InterPro" id="IPR037006">
    <property type="entry name" value="CheA-like_homodim_sf"/>
</dbReference>
<keyword evidence="5" id="KW-0808">Transferase</keyword>
<dbReference type="InterPro" id="IPR037257">
    <property type="entry name" value="T2SS_E_N_sf"/>
</dbReference>
<dbReference type="AlphaFoldDB" id="A0LVV5"/>
<dbReference type="SMART" id="SM00260">
    <property type="entry name" value="CheW"/>
    <property type="match status" value="2"/>
</dbReference>
<dbReference type="STRING" id="351607.Acel_1793"/>
<dbReference type="Gene3D" id="2.40.50.180">
    <property type="entry name" value="CheA-289, Domain 4"/>
    <property type="match status" value="1"/>
</dbReference>
<dbReference type="Pfam" id="PF01584">
    <property type="entry name" value="CheW"/>
    <property type="match status" value="2"/>
</dbReference>
<keyword evidence="14" id="KW-1185">Reference proteome</keyword>
<evidence type="ECO:0000256" key="1">
    <source>
        <dbReference type="ARBA" id="ARBA00000085"/>
    </source>
</evidence>
<dbReference type="PROSITE" id="PS50894">
    <property type="entry name" value="HPT"/>
    <property type="match status" value="1"/>
</dbReference>
<evidence type="ECO:0000259" key="12">
    <source>
        <dbReference type="PROSITE" id="PS50894"/>
    </source>
</evidence>
<dbReference type="EC" id="2.7.13.3" evidence="3"/>
<keyword evidence="7" id="KW-0902">Two-component regulatory system</keyword>
<comment type="catalytic activity">
    <reaction evidence="1">
        <text>ATP + protein L-histidine = ADP + protein N-phospho-L-histidine.</text>
        <dbReference type="EC" id="2.7.13.3"/>
    </reaction>
</comment>
<feature type="domain" description="Histidine kinase" evidence="10">
    <location>
        <begin position="289"/>
        <end position="538"/>
    </location>
</feature>
<dbReference type="Pfam" id="PF02518">
    <property type="entry name" value="HATPase_c"/>
    <property type="match status" value="1"/>
</dbReference>
<dbReference type="InterPro" id="IPR004105">
    <property type="entry name" value="CheA-like_dim"/>
</dbReference>
<dbReference type="Gene3D" id="1.20.120.160">
    <property type="entry name" value="HPT domain"/>
    <property type="match status" value="1"/>
</dbReference>
<dbReference type="CDD" id="cd00088">
    <property type="entry name" value="HPT"/>
    <property type="match status" value="1"/>
</dbReference>
<dbReference type="PANTHER" id="PTHR43395:SF1">
    <property type="entry name" value="CHEMOTAXIS PROTEIN CHEA"/>
    <property type="match status" value="1"/>
</dbReference>
<dbReference type="SMART" id="SM01231">
    <property type="entry name" value="H-kinase_dim"/>
    <property type="match status" value="1"/>
</dbReference>
<dbReference type="InterPro" id="IPR003594">
    <property type="entry name" value="HATPase_dom"/>
</dbReference>
<dbReference type="Gene3D" id="2.30.30.40">
    <property type="entry name" value="SH3 Domains"/>
    <property type="match status" value="1"/>
</dbReference>
<feature type="domain" description="HPt" evidence="12">
    <location>
        <begin position="1"/>
        <end position="104"/>
    </location>
</feature>
<dbReference type="RefSeq" id="WP_011720628.1">
    <property type="nucleotide sequence ID" value="NC_008578.1"/>
</dbReference>